<reference evidence="1" key="1">
    <citation type="submission" date="2009-10" db="EMBL/GenBank/DDBJ databases">
        <title>Diversity of trophic interactions inside an arsenic-rich microbial ecosystem.</title>
        <authorList>
            <person name="Bertin P.N."/>
            <person name="Heinrich-Salmeron A."/>
            <person name="Pelletier E."/>
            <person name="Goulhen-Chollet F."/>
            <person name="Arsene-Ploetze F."/>
            <person name="Gallien S."/>
            <person name="Calteau A."/>
            <person name="Vallenet D."/>
            <person name="Casiot C."/>
            <person name="Chane-Woon-Ming B."/>
            <person name="Giloteaux L."/>
            <person name="Barakat M."/>
            <person name="Bonnefoy V."/>
            <person name="Bruneel O."/>
            <person name="Chandler M."/>
            <person name="Cleiss J."/>
            <person name="Duran R."/>
            <person name="Elbaz-Poulichet F."/>
            <person name="Fonknechten N."/>
            <person name="Lauga B."/>
            <person name="Mornico D."/>
            <person name="Ortet P."/>
            <person name="Schaeffer C."/>
            <person name="Siguier P."/>
            <person name="Alexander Thil Smith A."/>
            <person name="Van Dorsselaer A."/>
            <person name="Weissenbach J."/>
            <person name="Medigue C."/>
            <person name="Le Paslier D."/>
        </authorList>
    </citation>
    <scope>NUCLEOTIDE SEQUENCE</scope>
</reference>
<proteinExistence type="predicted"/>
<dbReference type="AlphaFoldDB" id="E6PVL3"/>
<dbReference type="GO" id="GO:0016020">
    <property type="term" value="C:membrane"/>
    <property type="evidence" value="ECO:0007669"/>
    <property type="project" value="InterPro"/>
</dbReference>
<protein>
    <submittedName>
        <fullName evidence="1">Magnesium and cobalt transport protein CorA</fullName>
    </submittedName>
</protein>
<comment type="caution">
    <text evidence="1">The sequence shown here is derived from an EMBL/GenBank/DDBJ whole genome shotgun (WGS) entry which is preliminary data.</text>
</comment>
<accession>E6PVL3</accession>
<gene>
    <name evidence="1" type="ORF">CARN2_0144</name>
</gene>
<sequence>MLNVFTLQNNRLVRHEIEDADDLAGLDPVWADLDEPESWELAWVEERFGVTVPADALGEDLEESARFDEEEDGGLHLRTDFLVMDDAGAQTMRVAFILHGRRLISVHKADSAMFRLLRLRARRMPGLIEGGLDALLVLQMTDAEYSADALEGVYVAPEAASESIMRPAPPTPAPPGRLAGVTGNAQRDRVVHQTADTRDRRGLAHEIGGSATERSNVATLGWAAPPAVRTSTGWRTPLTPTCWMGRLRRSGVA</sequence>
<dbReference type="InterPro" id="IPR045861">
    <property type="entry name" value="CorA_cytoplasmic_dom"/>
</dbReference>
<dbReference type="Pfam" id="PF01544">
    <property type="entry name" value="CorA"/>
    <property type="match status" value="1"/>
</dbReference>
<dbReference type="Gene3D" id="3.30.460.20">
    <property type="entry name" value="CorA soluble domain-like"/>
    <property type="match status" value="1"/>
</dbReference>
<dbReference type="InterPro" id="IPR002523">
    <property type="entry name" value="MgTranspt_CorA/ZnTranspt_ZntB"/>
</dbReference>
<dbReference type="SUPFAM" id="SSF143865">
    <property type="entry name" value="CorA soluble domain-like"/>
    <property type="match status" value="1"/>
</dbReference>
<name>E6PVL3_9ZZZZ</name>
<organism evidence="1">
    <name type="scientific">mine drainage metagenome</name>
    <dbReference type="NCBI Taxonomy" id="410659"/>
    <lineage>
        <taxon>unclassified sequences</taxon>
        <taxon>metagenomes</taxon>
        <taxon>ecological metagenomes</taxon>
    </lineage>
</organism>
<dbReference type="EMBL" id="CABM01000065">
    <property type="protein sequence ID" value="CBH98970.1"/>
    <property type="molecule type" value="Genomic_DNA"/>
</dbReference>
<dbReference type="GO" id="GO:0046873">
    <property type="term" value="F:metal ion transmembrane transporter activity"/>
    <property type="evidence" value="ECO:0007669"/>
    <property type="project" value="InterPro"/>
</dbReference>
<evidence type="ECO:0000313" key="1">
    <source>
        <dbReference type="EMBL" id="CBH98970.1"/>
    </source>
</evidence>